<gene>
    <name evidence="1" type="ORF">PHO31112_03903</name>
</gene>
<keyword evidence="2" id="KW-1185">Reference proteome</keyword>
<evidence type="ECO:0000313" key="1">
    <source>
        <dbReference type="EMBL" id="VVE36317.1"/>
    </source>
</evidence>
<proteinExistence type="predicted"/>
<dbReference type="EMBL" id="CABPSM010000012">
    <property type="protein sequence ID" value="VVE36317.1"/>
    <property type="molecule type" value="Genomic_DNA"/>
</dbReference>
<name>A0A5E4XJ32_9BURK</name>
<evidence type="ECO:0000313" key="2">
    <source>
        <dbReference type="Proteomes" id="UP000343317"/>
    </source>
</evidence>
<reference evidence="1 2" key="1">
    <citation type="submission" date="2019-08" db="EMBL/GenBank/DDBJ databases">
        <authorList>
            <person name="Peeters C."/>
        </authorList>
    </citation>
    <scope>NUCLEOTIDE SEQUENCE [LARGE SCALE GENOMIC DNA]</scope>
    <source>
        <strain evidence="1 2">LMG 31112</strain>
    </source>
</reference>
<protein>
    <submittedName>
        <fullName evidence="1">Uncharacterized protein</fullName>
    </submittedName>
</protein>
<sequence>MVQRRRTTIAATTGYLAGPMLGRFGAPFFMASCHLPVALPIMGWHCPFVMKSIVWELRHKYAGLYYAPGSPGVTLL</sequence>
<organism evidence="1 2">
    <name type="scientific">Pandoraea horticolens</name>
    <dbReference type="NCBI Taxonomy" id="2508298"/>
    <lineage>
        <taxon>Bacteria</taxon>
        <taxon>Pseudomonadati</taxon>
        <taxon>Pseudomonadota</taxon>
        <taxon>Betaproteobacteria</taxon>
        <taxon>Burkholderiales</taxon>
        <taxon>Burkholderiaceae</taxon>
        <taxon>Pandoraea</taxon>
    </lineage>
</organism>
<dbReference type="Proteomes" id="UP000343317">
    <property type="component" value="Unassembled WGS sequence"/>
</dbReference>
<dbReference type="AlphaFoldDB" id="A0A5E4XJ32"/>
<accession>A0A5E4XJ32</accession>